<dbReference type="InterPro" id="IPR006020">
    <property type="entry name" value="PTB/PI_dom"/>
</dbReference>
<dbReference type="CDD" id="cd01209">
    <property type="entry name" value="PTB_Shc"/>
    <property type="match status" value="1"/>
</dbReference>
<feature type="compositionally biased region" description="Basic and acidic residues" evidence="1">
    <location>
        <begin position="100"/>
        <end position="109"/>
    </location>
</feature>
<dbReference type="GO" id="GO:0005886">
    <property type="term" value="C:plasma membrane"/>
    <property type="evidence" value="ECO:0007669"/>
    <property type="project" value="TreeGrafter"/>
</dbReference>
<keyword evidence="4" id="KW-1185">Reference proteome</keyword>
<dbReference type="PANTHER" id="PTHR10337:SF11">
    <property type="entry name" value="DSHC PROTEIN"/>
    <property type="match status" value="1"/>
</dbReference>
<feature type="region of interest" description="Disordered" evidence="1">
    <location>
        <begin position="1"/>
        <end position="66"/>
    </location>
</feature>
<dbReference type="Pfam" id="PF00640">
    <property type="entry name" value="PID"/>
    <property type="match status" value="1"/>
</dbReference>
<accession>A0A6A4W736</accession>
<name>A0A6A4W736_AMPAM</name>
<dbReference type="GO" id="GO:0030971">
    <property type="term" value="F:receptor tyrosine kinase binding"/>
    <property type="evidence" value="ECO:0007669"/>
    <property type="project" value="TreeGrafter"/>
</dbReference>
<evidence type="ECO:0000259" key="2">
    <source>
        <dbReference type="PROSITE" id="PS01179"/>
    </source>
</evidence>
<feature type="compositionally biased region" description="Polar residues" evidence="1">
    <location>
        <begin position="54"/>
        <end position="66"/>
    </location>
</feature>
<dbReference type="PRINTS" id="PR00629">
    <property type="entry name" value="SHCPIDOMAIN"/>
</dbReference>
<comment type="caution">
    <text evidence="3">The sequence shown here is derived from an EMBL/GenBank/DDBJ whole genome shotgun (WGS) entry which is preliminary data.</text>
</comment>
<feature type="compositionally biased region" description="Pro residues" evidence="1">
    <location>
        <begin position="508"/>
        <end position="519"/>
    </location>
</feature>
<feature type="compositionally biased region" description="Low complexity" evidence="1">
    <location>
        <begin position="491"/>
        <end position="500"/>
    </location>
</feature>
<organism evidence="3 4">
    <name type="scientific">Amphibalanus amphitrite</name>
    <name type="common">Striped barnacle</name>
    <name type="synonym">Balanus amphitrite</name>
    <dbReference type="NCBI Taxonomy" id="1232801"/>
    <lineage>
        <taxon>Eukaryota</taxon>
        <taxon>Metazoa</taxon>
        <taxon>Ecdysozoa</taxon>
        <taxon>Arthropoda</taxon>
        <taxon>Crustacea</taxon>
        <taxon>Multicrustacea</taxon>
        <taxon>Cirripedia</taxon>
        <taxon>Thoracica</taxon>
        <taxon>Thoracicalcarea</taxon>
        <taxon>Balanomorpha</taxon>
        <taxon>Balanoidea</taxon>
        <taxon>Balanidae</taxon>
        <taxon>Amphibalaninae</taxon>
        <taxon>Amphibalanus</taxon>
    </lineage>
</organism>
<dbReference type="PANTHER" id="PTHR10337">
    <property type="entry name" value="SHC TRANSFORMING PROTEIN"/>
    <property type="match status" value="1"/>
</dbReference>
<reference evidence="3 4" key="1">
    <citation type="submission" date="2019-07" db="EMBL/GenBank/DDBJ databases">
        <title>Draft genome assembly of a fouling barnacle, Amphibalanus amphitrite (Darwin, 1854): The first reference genome for Thecostraca.</title>
        <authorList>
            <person name="Kim W."/>
        </authorList>
    </citation>
    <scope>NUCLEOTIDE SEQUENCE [LARGE SCALE GENOMIC DNA]</scope>
    <source>
        <strain evidence="3">SNU_AA5</strain>
        <tissue evidence="3">Soma without cirri and trophi</tissue>
    </source>
</reference>
<evidence type="ECO:0000313" key="3">
    <source>
        <dbReference type="EMBL" id="KAF0302285.1"/>
    </source>
</evidence>
<protein>
    <submittedName>
        <fullName evidence="3">SHC-transforming protein 1</fullName>
    </submittedName>
</protein>
<dbReference type="GO" id="GO:0007169">
    <property type="term" value="P:cell surface receptor protein tyrosine kinase signaling pathway"/>
    <property type="evidence" value="ECO:0007669"/>
    <property type="project" value="TreeGrafter"/>
</dbReference>
<gene>
    <name evidence="3" type="primary">shc1</name>
    <name evidence="3" type="ORF">FJT64_025641</name>
</gene>
<dbReference type="Gene3D" id="2.30.29.30">
    <property type="entry name" value="Pleckstrin-homology domain (PH domain)/Phosphotyrosine-binding domain (PTB)"/>
    <property type="match status" value="1"/>
</dbReference>
<feature type="compositionally biased region" description="Basic and acidic residues" evidence="1">
    <location>
        <begin position="212"/>
        <end position="221"/>
    </location>
</feature>
<dbReference type="SUPFAM" id="SSF50729">
    <property type="entry name" value="PH domain-like"/>
    <property type="match status" value="1"/>
</dbReference>
<feature type="domain" description="PID" evidence="2">
    <location>
        <begin position="284"/>
        <end position="437"/>
    </location>
</feature>
<dbReference type="EMBL" id="VIIS01001075">
    <property type="protein sequence ID" value="KAF0302285.1"/>
    <property type="molecule type" value="Genomic_DNA"/>
</dbReference>
<dbReference type="InterPro" id="IPR011993">
    <property type="entry name" value="PH-like_dom_sf"/>
</dbReference>
<proteinExistence type="predicted"/>
<dbReference type="Proteomes" id="UP000440578">
    <property type="component" value="Unassembled WGS sequence"/>
</dbReference>
<dbReference type="FunFam" id="2.30.29.30:FF:000377">
    <property type="entry name" value="Shc transforming protein"/>
    <property type="match status" value="1"/>
</dbReference>
<feature type="region of interest" description="Disordered" evidence="1">
    <location>
        <begin position="150"/>
        <end position="245"/>
    </location>
</feature>
<dbReference type="PROSITE" id="PS01179">
    <property type="entry name" value="PID"/>
    <property type="match status" value="1"/>
</dbReference>
<evidence type="ECO:0000256" key="1">
    <source>
        <dbReference type="SAM" id="MobiDB-lite"/>
    </source>
</evidence>
<feature type="region of interest" description="Disordered" evidence="1">
    <location>
        <begin position="449"/>
        <end position="519"/>
    </location>
</feature>
<dbReference type="OrthoDB" id="5914531at2759"/>
<dbReference type="AlphaFoldDB" id="A0A6A4W736"/>
<dbReference type="InterPro" id="IPR006019">
    <property type="entry name" value="PID_Shc-like"/>
</dbReference>
<feature type="region of interest" description="Disordered" evidence="1">
    <location>
        <begin position="78"/>
        <end position="122"/>
    </location>
</feature>
<dbReference type="InterPro" id="IPR051235">
    <property type="entry name" value="CEP152/SHC-Transforming"/>
</dbReference>
<dbReference type="GO" id="GO:0035556">
    <property type="term" value="P:intracellular signal transduction"/>
    <property type="evidence" value="ECO:0007669"/>
    <property type="project" value="InterPro"/>
</dbReference>
<feature type="compositionally biased region" description="Pro residues" evidence="1">
    <location>
        <begin position="468"/>
        <end position="490"/>
    </location>
</feature>
<evidence type="ECO:0000313" key="4">
    <source>
        <dbReference type="Proteomes" id="UP000440578"/>
    </source>
</evidence>
<sequence length="519" mass="55339">MLRLLCSLRAPYDPLDEREEELPPPPAMDSNPGPDGNGGDSADLKLSRVARSPDPNSSGANTKESAIQSWKAALGIKAKSNTKHLDRSVRSQQAAGSPQEPERYIRLPERAGAGGGSRPRDAASFEQTHIYLTASPRHKDLLRLPGSRSARAHLEKSNSENALQRLGVRSPAGPSSGYCGFEQRSPRAAKPRASSLERNHKFRVVPSPSRARSPESVRSRLESPPPLSTSQQGSPSPRLRLTPAKHELSPGLVNLVMSKDRGGGGVQGNFINKPARGWLHADGQYIGCLEVKESMKALNFDTRSLIAKECIARVCEAAGLKSADRRPRLDKKMARSLGEKPIMDQAGSNVSLTITSSRLTLTTLEEGRVIASHEMPNISFASGGDSDTMDFVAYVAKDSRYGRVCFVLECGGVAQNVITTIGQAFELRFKEYLKRTPAHAKSCIEIPAPAPAPPANDDPEYYNDLPGKVPPDGPAEPPTGPPPGPAPPAPTAAGAAPRRPGGAEGGLPPLPQPAGRPGQ</sequence>
<dbReference type="SMART" id="SM00462">
    <property type="entry name" value="PTB"/>
    <property type="match status" value="1"/>
</dbReference>